<gene>
    <name evidence="11" type="ORF">AWC07_25540</name>
</gene>
<dbReference type="FunFam" id="3.30.300.30:FF:000008">
    <property type="entry name" value="2,3-dihydroxybenzoate-AMP ligase"/>
    <property type="match status" value="1"/>
</dbReference>
<comment type="catalytic activity">
    <reaction evidence="4">
        <text>a long-chain fatty acid + ATP + CoA = a long-chain fatty acyl-CoA + AMP + diphosphate</text>
        <dbReference type="Rhea" id="RHEA:15421"/>
        <dbReference type="ChEBI" id="CHEBI:30616"/>
        <dbReference type="ChEBI" id="CHEBI:33019"/>
        <dbReference type="ChEBI" id="CHEBI:57287"/>
        <dbReference type="ChEBI" id="CHEBI:57560"/>
        <dbReference type="ChEBI" id="CHEBI:83139"/>
        <dbReference type="ChEBI" id="CHEBI:456215"/>
        <dbReference type="EC" id="6.2.1.3"/>
    </reaction>
</comment>
<evidence type="ECO:0000313" key="11">
    <source>
        <dbReference type="EMBL" id="ORV74265.1"/>
    </source>
</evidence>
<evidence type="ECO:0000256" key="3">
    <source>
        <dbReference type="ARBA" id="ARBA00026121"/>
    </source>
</evidence>
<proteinExistence type="inferred from homology"/>
<dbReference type="GO" id="GO:0031956">
    <property type="term" value="F:medium-chain fatty acid-CoA ligase activity"/>
    <property type="evidence" value="ECO:0007669"/>
    <property type="project" value="TreeGrafter"/>
</dbReference>
<dbReference type="InterPro" id="IPR000873">
    <property type="entry name" value="AMP-dep_synth/lig_dom"/>
</dbReference>
<organism evidence="11 12">
    <name type="scientific">Mycobacterium gastri</name>
    <dbReference type="NCBI Taxonomy" id="1777"/>
    <lineage>
        <taxon>Bacteria</taxon>
        <taxon>Bacillati</taxon>
        <taxon>Actinomycetota</taxon>
        <taxon>Actinomycetes</taxon>
        <taxon>Mycobacteriales</taxon>
        <taxon>Mycobacteriaceae</taxon>
        <taxon>Mycobacterium</taxon>
    </lineage>
</organism>
<sequence>MATLSANLIASKDRYPQRIALRCDDLQFTFAEFDAAAARVATLLERAGVEPGDRVGVMLPNIPAFAIAFYGIMYRGAVAVPMNPLLKAREVSYYLSNSGATVLFATPAFADEASTGAAEAGAQCWLVDDARLASLIDDLPAQASPVERGDDDVAVILHTSGTTGKPKGAMLTHANLGRNAEVSIRTLIEPGPDDVMMGCLPLFHVFGLTCGLNACVVGGMTLTLIPRFSPRKALEVIKRDAVTVFQGVPTMYSALLGVVDAAKSEATQSLRVCVSGGAALPVQVLTDFETAFGCTVLEGYGLSESSPAAAFNHPDRPRKAGSIGTPIEGVQMRVVDPSGAEVALGETGEIQIRGHNVMKGYWNLPEATKATITPDGWLATGDVGRVDDDGYFYIVDRTKDLIIRGGYNVYPREVEEVLYEHPAVAEAAVIGIPHDSLGEEVGAAVALKKGAVVSPDELRDYVKDRIAAYKYPRRVWLVEALPKGPTGKVLKREITVPTSESTR</sequence>
<feature type="domain" description="AMP-dependent synthetase/ligase" evidence="9">
    <location>
        <begin position="13"/>
        <end position="362"/>
    </location>
</feature>
<dbReference type="STRING" id="1777.AWC07_25540"/>
<dbReference type="AlphaFoldDB" id="A0A1X1VX91"/>
<dbReference type="InterPro" id="IPR020845">
    <property type="entry name" value="AMP-binding_CS"/>
</dbReference>
<dbReference type="RefSeq" id="WP_036416170.1">
    <property type="nucleotide sequence ID" value="NZ_LQOX01000062.1"/>
</dbReference>
<dbReference type="Gene3D" id="3.30.300.30">
    <property type="match status" value="1"/>
</dbReference>
<evidence type="ECO:0000256" key="1">
    <source>
        <dbReference type="ARBA" id="ARBA00006432"/>
    </source>
</evidence>
<dbReference type="NCBIfam" id="NF004837">
    <property type="entry name" value="PRK06187.1"/>
    <property type="match status" value="1"/>
</dbReference>
<evidence type="ECO:0000256" key="6">
    <source>
        <dbReference type="ARBA" id="ARBA00076959"/>
    </source>
</evidence>
<reference evidence="11 12" key="1">
    <citation type="submission" date="2016-01" db="EMBL/GenBank/DDBJ databases">
        <title>The new phylogeny of the genus Mycobacterium.</title>
        <authorList>
            <person name="Tarcisio F."/>
            <person name="Conor M."/>
            <person name="Antonella G."/>
            <person name="Elisabetta G."/>
            <person name="Giulia F.S."/>
            <person name="Sara T."/>
            <person name="Anna F."/>
            <person name="Clotilde B."/>
            <person name="Roberto B."/>
            <person name="Veronica D.S."/>
            <person name="Fabio R."/>
            <person name="Monica P."/>
            <person name="Olivier J."/>
            <person name="Enrico T."/>
            <person name="Nicola S."/>
        </authorList>
    </citation>
    <scope>NUCLEOTIDE SEQUENCE [LARGE SCALE GENOMIC DNA]</scope>
    <source>
        <strain evidence="11 12">DSM 43505</strain>
    </source>
</reference>
<feature type="domain" description="AMP-binding enzyme C-terminal" evidence="10">
    <location>
        <begin position="413"/>
        <end position="488"/>
    </location>
</feature>
<dbReference type="PANTHER" id="PTHR43201">
    <property type="entry name" value="ACYL-COA SYNTHETASE"/>
    <property type="match status" value="1"/>
</dbReference>
<dbReference type="Proteomes" id="UP000193738">
    <property type="component" value="Unassembled WGS sequence"/>
</dbReference>
<dbReference type="PANTHER" id="PTHR43201:SF5">
    <property type="entry name" value="MEDIUM-CHAIN ACYL-COA LIGASE ACSF2, MITOCHONDRIAL"/>
    <property type="match status" value="1"/>
</dbReference>
<dbReference type="EC" id="6.2.1.3" evidence="3"/>
<keyword evidence="12" id="KW-1185">Reference proteome</keyword>
<keyword evidence="2 11" id="KW-0436">Ligase</keyword>
<dbReference type="EMBL" id="LQOX01000062">
    <property type="protein sequence ID" value="ORV74265.1"/>
    <property type="molecule type" value="Genomic_DNA"/>
</dbReference>
<accession>A0A1X1VX91</accession>
<dbReference type="InterPro" id="IPR042099">
    <property type="entry name" value="ANL_N_sf"/>
</dbReference>
<evidence type="ECO:0000256" key="7">
    <source>
        <dbReference type="ARBA" id="ARBA00080667"/>
    </source>
</evidence>
<evidence type="ECO:0000259" key="9">
    <source>
        <dbReference type="Pfam" id="PF00501"/>
    </source>
</evidence>
<dbReference type="PROSITE" id="PS00455">
    <property type="entry name" value="AMP_BINDING"/>
    <property type="match status" value="1"/>
</dbReference>
<evidence type="ECO:0000256" key="2">
    <source>
        <dbReference type="ARBA" id="ARBA00022598"/>
    </source>
</evidence>
<dbReference type="InterPro" id="IPR045851">
    <property type="entry name" value="AMP-bd_C_sf"/>
</dbReference>
<dbReference type="Pfam" id="PF13193">
    <property type="entry name" value="AMP-binding_C"/>
    <property type="match status" value="1"/>
</dbReference>
<dbReference type="CDD" id="cd05936">
    <property type="entry name" value="FC-FACS_FadD_like"/>
    <property type="match status" value="1"/>
</dbReference>
<dbReference type="InterPro" id="IPR025110">
    <property type="entry name" value="AMP-bd_C"/>
</dbReference>
<dbReference type="Pfam" id="PF00501">
    <property type="entry name" value="AMP-binding"/>
    <property type="match status" value="1"/>
</dbReference>
<comment type="similarity">
    <text evidence="1">Belongs to the ATP-dependent AMP-binding enzyme family.</text>
</comment>
<comment type="caution">
    <text evidence="11">The sequence shown here is derived from an EMBL/GenBank/DDBJ whole genome shotgun (WGS) entry which is preliminary data.</text>
</comment>
<dbReference type="GO" id="GO:0004467">
    <property type="term" value="F:long-chain fatty acid-CoA ligase activity"/>
    <property type="evidence" value="ECO:0007669"/>
    <property type="project" value="UniProtKB-EC"/>
</dbReference>
<dbReference type="SUPFAM" id="SSF56801">
    <property type="entry name" value="Acetyl-CoA synthetase-like"/>
    <property type="match status" value="1"/>
</dbReference>
<dbReference type="Gene3D" id="3.40.50.12780">
    <property type="entry name" value="N-terminal domain of ligase-like"/>
    <property type="match status" value="1"/>
</dbReference>
<evidence type="ECO:0000256" key="8">
    <source>
        <dbReference type="ARBA" id="ARBA00083882"/>
    </source>
</evidence>
<evidence type="ECO:0000259" key="10">
    <source>
        <dbReference type="Pfam" id="PF13193"/>
    </source>
</evidence>
<evidence type="ECO:0000256" key="5">
    <source>
        <dbReference type="ARBA" id="ARBA00069710"/>
    </source>
</evidence>
<protein>
    <recommendedName>
        <fullName evidence="5">Long-chain-fatty-acid--CoA ligase FadD13</fullName>
        <ecNumber evidence="3">6.2.1.3</ecNumber>
    </recommendedName>
    <alternativeName>
        <fullName evidence="6">Fatty acyl-CoA ligase</fullName>
    </alternativeName>
    <alternativeName>
        <fullName evidence="8">Fatty acyl-CoA synthetase</fullName>
    </alternativeName>
    <alternativeName>
        <fullName evidence="7">Very-long-chain fatty-acyl-CoA synthetase</fullName>
    </alternativeName>
</protein>
<evidence type="ECO:0000256" key="4">
    <source>
        <dbReference type="ARBA" id="ARBA00036813"/>
    </source>
</evidence>
<name>A0A1X1VX91_MYCGS</name>
<evidence type="ECO:0000313" key="12">
    <source>
        <dbReference type="Proteomes" id="UP000193738"/>
    </source>
</evidence>